<comment type="caution">
    <text evidence="2">The sequence shown here is derived from an EMBL/GenBank/DDBJ whole genome shotgun (WGS) entry which is preliminary data.</text>
</comment>
<dbReference type="EMBL" id="BBWV01000003">
    <property type="protein sequence ID" value="GAO44701.1"/>
    <property type="molecule type" value="Genomic_DNA"/>
</dbReference>
<dbReference type="InterPro" id="IPR013108">
    <property type="entry name" value="Amidohydro_3"/>
</dbReference>
<dbReference type="Proteomes" id="UP000033121">
    <property type="component" value="Unassembled WGS sequence"/>
</dbReference>
<dbReference type="InterPro" id="IPR011059">
    <property type="entry name" value="Metal-dep_hydrolase_composite"/>
</dbReference>
<dbReference type="InterPro" id="IPR032466">
    <property type="entry name" value="Metal_Hydrolase"/>
</dbReference>
<dbReference type="Gene3D" id="2.30.40.10">
    <property type="entry name" value="Urease, subunit C, domain 1"/>
    <property type="match status" value="1"/>
</dbReference>
<evidence type="ECO:0000313" key="2">
    <source>
        <dbReference type="EMBL" id="GAO44701.1"/>
    </source>
</evidence>
<dbReference type="CDD" id="cd01300">
    <property type="entry name" value="YtcJ_like"/>
    <property type="match status" value="1"/>
</dbReference>
<name>A0A0E9N4U3_9BACT</name>
<dbReference type="SUPFAM" id="SSF51338">
    <property type="entry name" value="Composite domain of metallo-dependent hydrolases"/>
    <property type="match status" value="1"/>
</dbReference>
<sequence>MALPVQAQVNNTTLIINGKIITLDDEQPSASAMVIRNNKIVYVGSAQGAVESAGNGPLLIDAKGKTIIPGLFDSHQHVIRGGRFYNAELRWDQVGSLKEALQLLKAQAARTPKGQWVRVVGGWNEFQFKEKRLPTMQEIEAATGDVPAFVLYLYAKAWLNKAALKELKITADTPNPPGGLIERDASGHPTGMLIAEPNAFILYSTLSRLPELSFQEQLNSTRQYMRELNSLGVTGVMDAGGGFQNYPSDYRVTDSLFHSGQLTLRIPFYLFAQKRGTELQDYERWTELVTIEGVQDCQTGPDYQVSGAGENLLADAADFENFLLPRPELPVTLEKNLEVILERLVKNKWPFRIHATYNESISRDLAVLEKVNARTPIQGLPWFFDHAETISEENINRIKKLGGGIAIQNRMAYQGELFVRRYGRSAAENSPPVNKILAAGIPVGLGTDGTRVSSYNPWMSIYWIVTGKTAGKTAMLSAANQVDRVRALKLFSSGGYQLIREDHAKGKLREGYLADVVILDRDYLAIDEDSIPFIRAALTIMDGKIVYGNEYFSNLAPKPVPVIPVWSPVNFFRSQIR</sequence>
<feature type="domain" description="Amidohydrolase 3" evidence="1">
    <location>
        <begin position="59"/>
        <end position="547"/>
    </location>
</feature>
<reference evidence="2 3" key="1">
    <citation type="submission" date="2015-04" db="EMBL/GenBank/DDBJ databases">
        <title>Whole genome shotgun sequence of Flavihumibacter petaseus NBRC 106054.</title>
        <authorList>
            <person name="Miyazawa S."/>
            <person name="Hosoyama A."/>
            <person name="Hashimoto M."/>
            <person name="Noguchi M."/>
            <person name="Tsuchikane K."/>
            <person name="Ohji S."/>
            <person name="Yamazoe A."/>
            <person name="Ichikawa N."/>
            <person name="Kimura A."/>
            <person name="Fujita N."/>
        </authorList>
    </citation>
    <scope>NUCLEOTIDE SEQUENCE [LARGE SCALE GENOMIC DNA]</scope>
    <source>
        <strain evidence="2 3">NBRC 106054</strain>
    </source>
</reference>
<gene>
    <name evidence="2" type="ORF">FPE01S_03_07400</name>
</gene>
<dbReference type="InterPro" id="IPR033932">
    <property type="entry name" value="YtcJ-like"/>
</dbReference>
<dbReference type="Gene3D" id="3.20.20.140">
    <property type="entry name" value="Metal-dependent hydrolases"/>
    <property type="match status" value="1"/>
</dbReference>
<dbReference type="GO" id="GO:0016810">
    <property type="term" value="F:hydrolase activity, acting on carbon-nitrogen (but not peptide) bonds"/>
    <property type="evidence" value="ECO:0007669"/>
    <property type="project" value="InterPro"/>
</dbReference>
<dbReference type="PANTHER" id="PTHR22642:SF21">
    <property type="entry name" value="PERIPLASMIC PROTEIN"/>
    <property type="match status" value="1"/>
</dbReference>
<proteinExistence type="predicted"/>
<dbReference type="STRING" id="1220578.FPE01S_03_07400"/>
<protein>
    <submittedName>
        <fullName evidence="2">Putative hydrolase</fullName>
    </submittedName>
</protein>
<dbReference type="Pfam" id="PF07969">
    <property type="entry name" value="Amidohydro_3"/>
    <property type="match status" value="1"/>
</dbReference>
<dbReference type="PANTHER" id="PTHR22642">
    <property type="entry name" value="IMIDAZOLONEPROPIONASE"/>
    <property type="match status" value="1"/>
</dbReference>
<accession>A0A0E9N4U3</accession>
<keyword evidence="3" id="KW-1185">Reference proteome</keyword>
<dbReference type="SUPFAM" id="SSF51556">
    <property type="entry name" value="Metallo-dependent hydrolases"/>
    <property type="match status" value="1"/>
</dbReference>
<dbReference type="OrthoDB" id="9767366at2"/>
<evidence type="ECO:0000259" key="1">
    <source>
        <dbReference type="Pfam" id="PF07969"/>
    </source>
</evidence>
<dbReference type="AlphaFoldDB" id="A0A0E9N4U3"/>
<dbReference type="Gene3D" id="3.10.310.70">
    <property type="match status" value="1"/>
</dbReference>
<organism evidence="2 3">
    <name type="scientific">Flavihumibacter petaseus NBRC 106054</name>
    <dbReference type="NCBI Taxonomy" id="1220578"/>
    <lineage>
        <taxon>Bacteria</taxon>
        <taxon>Pseudomonadati</taxon>
        <taxon>Bacteroidota</taxon>
        <taxon>Chitinophagia</taxon>
        <taxon>Chitinophagales</taxon>
        <taxon>Chitinophagaceae</taxon>
        <taxon>Flavihumibacter</taxon>
    </lineage>
</organism>
<evidence type="ECO:0000313" key="3">
    <source>
        <dbReference type="Proteomes" id="UP000033121"/>
    </source>
</evidence>
<keyword evidence="2" id="KW-0378">Hydrolase</keyword>